<name>A0A6V8L673_9ACTN</name>
<reference evidence="1 2" key="1">
    <citation type="submission" date="2020-03" db="EMBL/GenBank/DDBJ databases">
        <title>Whole genome shotgun sequence of Phytohabitans rumicis NBRC 108638.</title>
        <authorList>
            <person name="Komaki H."/>
            <person name="Tamura T."/>
        </authorList>
    </citation>
    <scope>NUCLEOTIDE SEQUENCE [LARGE SCALE GENOMIC DNA]</scope>
    <source>
        <strain evidence="1 2">NBRC 108638</strain>
    </source>
</reference>
<dbReference type="Proteomes" id="UP000482960">
    <property type="component" value="Unassembled WGS sequence"/>
</dbReference>
<dbReference type="Gene3D" id="3.40.50.1820">
    <property type="entry name" value="alpha/beta hydrolase"/>
    <property type="match status" value="1"/>
</dbReference>
<dbReference type="InterPro" id="IPR017395">
    <property type="entry name" value="Chlorophyllase-like"/>
</dbReference>
<proteinExistence type="predicted"/>
<protein>
    <recommendedName>
        <fullName evidence="3">Chlorophyllase</fullName>
    </recommendedName>
</protein>
<dbReference type="EMBL" id="BLPG01000001">
    <property type="protein sequence ID" value="GFJ89527.1"/>
    <property type="molecule type" value="Genomic_DNA"/>
</dbReference>
<dbReference type="PANTHER" id="PTHR33428">
    <property type="entry name" value="CHLOROPHYLLASE-2, CHLOROPLASTIC"/>
    <property type="match status" value="1"/>
</dbReference>
<dbReference type="AlphaFoldDB" id="A0A6V8L673"/>
<dbReference type="RefSeq" id="WP_173077127.1">
    <property type="nucleotide sequence ID" value="NZ_BAABJB010000002.1"/>
</dbReference>
<reference evidence="1 2" key="2">
    <citation type="submission" date="2020-03" db="EMBL/GenBank/DDBJ databases">
        <authorList>
            <person name="Ichikawa N."/>
            <person name="Kimura A."/>
            <person name="Kitahashi Y."/>
            <person name="Uohara A."/>
        </authorList>
    </citation>
    <scope>NUCLEOTIDE SEQUENCE [LARGE SCALE GENOMIC DNA]</scope>
    <source>
        <strain evidence="1 2">NBRC 108638</strain>
    </source>
</reference>
<evidence type="ECO:0000313" key="2">
    <source>
        <dbReference type="Proteomes" id="UP000482960"/>
    </source>
</evidence>
<gene>
    <name evidence="1" type="ORF">Prum_031690</name>
</gene>
<dbReference type="PROSITE" id="PS51257">
    <property type="entry name" value="PROKAR_LIPOPROTEIN"/>
    <property type="match status" value="1"/>
</dbReference>
<comment type="caution">
    <text evidence="1">The sequence shown here is derived from an EMBL/GenBank/DDBJ whole genome shotgun (WGS) entry which is preliminary data.</text>
</comment>
<sequence>MADRLTRPLTALVAVLAVVGCSAVAGCSVSVPRPAPKATGAPTATASAAAPILPGRAPTEAYDVATRQLSLNRDGNRALPVTIWYPEADSGRFPVILFSHGLGGRPADYRELLEQWASAGFVVAAPTYPYTSRGSDTNPLDVLNQPADASYVLTQVLALDKRAGDALRGRLATDRVAAAGHSAGGITTVGLFTVGRDERLDAGIVLAGSALGIGVGFTGPAAPLLFVHGERDNVVSYASGKAAYDRVPWPKALLSLPDGDHVLRPGGDAFDVVATSTVDFWRWALYGDANAKRRLPADATKGGVATLDDQL</sequence>
<dbReference type="InterPro" id="IPR029058">
    <property type="entry name" value="AB_hydrolase_fold"/>
</dbReference>
<dbReference type="SUPFAM" id="SSF53474">
    <property type="entry name" value="alpha/beta-Hydrolases"/>
    <property type="match status" value="1"/>
</dbReference>
<evidence type="ECO:0008006" key="3">
    <source>
        <dbReference type="Google" id="ProtNLM"/>
    </source>
</evidence>
<dbReference type="PANTHER" id="PTHR33428:SF14">
    <property type="entry name" value="CARBOXYLESTERASE TYPE B DOMAIN-CONTAINING PROTEIN"/>
    <property type="match status" value="1"/>
</dbReference>
<evidence type="ECO:0000313" key="1">
    <source>
        <dbReference type="EMBL" id="GFJ89527.1"/>
    </source>
</evidence>
<accession>A0A6V8L673</accession>
<organism evidence="1 2">
    <name type="scientific">Phytohabitans rumicis</name>
    <dbReference type="NCBI Taxonomy" id="1076125"/>
    <lineage>
        <taxon>Bacteria</taxon>
        <taxon>Bacillati</taxon>
        <taxon>Actinomycetota</taxon>
        <taxon>Actinomycetes</taxon>
        <taxon>Micromonosporales</taxon>
        <taxon>Micromonosporaceae</taxon>
    </lineage>
</organism>
<dbReference type="Pfam" id="PF07224">
    <property type="entry name" value="Chlorophyllase"/>
    <property type="match status" value="1"/>
</dbReference>
<keyword evidence="2" id="KW-1185">Reference proteome</keyword>